<dbReference type="GO" id="GO:0140359">
    <property type="term" value="F:ABC-type transporter activity"/>
    <property type="evidence" value="ECO:0007669"/>
    <property type="project" value="InterPro"/>
</dbReference>
<evidence type="ECO:0000313" key="9">
    <source>
        <dbReference type="Proteomes" id="UP000015543"/>
    </source>
</evidence>
<dbReference type="Gene3D" id="3.40.1710.10">
    <property type="entry name" value="abc type-2 transporter like domain"/>
    <property type="match status" value="1"/>
</dbReference>
<feature type="transmembrane region" description="Helical" evidence="6">
    <location>
        <begin position="396"/>
        <end position="417"/>
    </location>
</feature>
<evidence type="ECO:0000256" key="6">
    <source>
        <dbReference type="SAM" id="Phobius"/>
    </source>
</evidence>
<evidence type="ECO:0000256" key="5">
    <source>
        <dbReference type="ARBA" id="ARBA00023136"/>
    </source>
</evidence>
<dbReference type="KEGG" id="thb:N186_07060"/>
<dbReference type="PANTHER" id="PTHR30294">
    <property type="entry name" value="MEMBRANE COMPONENT OF ABC TRANSPORTER YHHJ-RELATED"/>
    <property type="match status" value="1"/>
</dbReference>
<evidence type="ECO:0000256" key="4">
    <source>
        <dbReference type="ARBA" id="ARBA00022989"/>
    </source>
</evidence>
<dbReference type="EMBL" id="CP006646">
    <property type="protein sequence ID" value="AGT35750.1"/>
    <property type="molecule type" value="Genomic_DNA"/>
</dbReference>
<accession>S5Z8Q8</accession>
<dbReference type="InterPro" id="IPR051449">
    <property type="entry name" value="ABC-2_transporter_component"/>
</dbReference>
<sequence length="447" mass="48768">MIRALVLKEVKDLLRDPRILLPFILSAVAMPVIALVILLPMQSAVQQAISGTKTVAVLDLDKTTYSQGLIRYLENNGIQVIGVTGDPQQKLQEIANSLAKQKISVLLVINRGFGAQIAEKKPAKIQLISIIEELSMFSGIEITPIQQLVNDYILSLLINGTNLTLELVKNPVNVTSVTYLSSKNLLFPYGPAFMVSFSLSALFVPLIVMGIAMTVMQMSATSMAVENEERTLETLLTLPVSSTQILVSKLLGMFIVSLVGTVFEVIGLVLYFGILSYAFSLPTPNAQTLVSMPTSLSEVVPASGIPLLALSLILSLFFYASIGVIVGALSRDVRIANTLMSPIGIIFIVPAYLIVFAPSSFYGPAVRALLYILPITQPTIMARDMIASQLPPETPVYLLASLLFSLILIYVTGKFFSLETLSTLQYRVEELASRIKRKKERHSIDTD</sequence>
<keyword evidence="9" id="KW-1185">Reference proteome</keyword>
<protein>
    <recommendedName>
        <fullName evidence="7">ABC-2 type transporter transmembrane domain-containing protein</fullName>
    </recommendedName>
</protein>
<feature type="transmembrane region" description="Helical" evidence="6">
    <location>
        <begin position="192"/>
        <end position="213"/>
    </location>
</feature>
<evidence type="ECO:0000256" key="3">
    <source>
        <dbReference type="ARBA" id="ARBA00022692"/>
    </source>
</evidence>
<dbReference type="AlphaFoldDB" id="S5Z8Q8"/>
<keyword evidence="3 6" id="KW-0812">Transmembrane</keyword>
<evidence type="ECO:0000256" key="1">
    <source>
        <dbReference type="ARBA" id="ARBA00004651"/>
    </source>
</evidence>
<comment type="subcellular location">
    <subcellularLocation>
        <location evidence="1">Cell membrane</location>
        <topology evidence="1">Multi-pass membrane protein</topology>
    </subcellularLocation>
</comment>
<dbReference type="HOGENOM" id="CLU_050524_0_0_2"/>
<dbReference type="eggNOG" id="arCOG01462">
    <property type="taxonomic scope" value="Archaea"/>
</dbReference>
<feature type="transmembrane region" description="Helical" evidence="6">
    <location>
        <begin position="299"/>
        <end position="327"/>
    </location>
</feature>
<evidence type="ECO:0000256" key="2">
    <source>
        <dbReference type="ARBA" id="ARBA00022475"/>
    </source>
</evidence>
<dbReference type="InterPro" id="IPR013525">
    <property type="entry name" value="ABC2_TM"/>
</dbReference>
<dbReference type="Proteomes" id="UP000015543">
    <property type="component" value="Chromosome"/>
</dbReference>
<dbReference type="GO" id="GO:0005886">
    <property type="term" value="C:plasma membrane"/>
    <property type="evidence" value="ECO:0007669"/>
    <property type="project" value="UniProtKB-SubCell"/>
</dbReference>
<dbReference type="PANTHER" id="PTHR30294:SF29">
    <property type="entry name" value="MULTIDRUG ABC TRANSPORTER PERMEASE YBHS-RELATED"/>
    <property type="match status" value="1"/>
</dbReference>
<feature type="domain" description="ABC-2 type transporter transmembrane" evidence="7">
    <location>
        <begin position="23"/>
        <end position="409"/>
    </location>
</feature>
<dbReference type="GeneID" id="16574056"/>
<name>S5Z8Q8_9CREN</name>
<dbReference type="OrthoDB" id="31552at2157"/>
<feature type="transmembrane region" description="Helical" evidence="6">
    <location>
        <begin position="250"/>
        <end position="279"/>
    </location>
</feature>
<dbReference type="Pfam" id="PF12698">
    <property type="entry name" value="ABC2_membrane_3"/>
    <property type="match status" value="1"/>
</dbReference>
<evidence type="ECO:0000259" key="7">
    <source>
        <dbReference type="Pfam" id="PF12698"/>
    </source>
</evidence>
<feature type="transmembrane region" description="Helical" evidence="6">
    <location>
        <begin position="339"/>
        <end position="361"/>
    </location>
</feature>
<keyword evidence="4 6" id="KW-1133">Transmembrane helix</keyword>
<dbReference type="CDD" id="cd01427">
    <property type="entry name" value="HAD_like"/>
    <property type="match status" value="1"/>
</dbReference>
<evidence type="ECO:0000313" key="8">
    <source>
        <dbReference type="EMBL" id="AGT35750.1"/>
    </source>
</evidence>
<gene>
    <name evidence="8" type="ORF">N186_07060</name>
</gene>
<dbReference type="RefSeq" id="WP_020963057.1">
    <property type="nucleotide sequence ID" value="NC_022093.1"/>
</dbReference>
<dbReference type="PATRIC" id="fig|1365176.7.peg.1393"/>
<organism evidence="8 9">
    <name type="scientific">Thermofilum adornatum</name>
    <dbReference type="NCBI Taxonomy" id="1365176"/>
    <lineage>
        <taxon>Archaea</taxon>
        <taxon>Thermoproteota</taxon>
        <taxon>Thermoprotei</taxon>
        <taxon>Thermofilales</taxon>
        <taxon>Thermofilaceae</taxon>
        <taxon>Thermofilum</taxon>
    </lineage>
</organism>
<keyword evidence="2" id="KW-1003">Cell membrane</keyword>
<reference evidence="8 9" key="1">
    <citation type="journal article" date="2013" name="Genome Announc.">
        <title>Complete Genomic Sequence of 'Thermofilum adornatus' Strain 1910bT, a Hyperthermophilic Anaerobic Organotrophic Crenarchaeon.</title>
        <authorList>
            <person name="Dominova I.N."/>
            <person name="Kublanov I.V."/>
            <person name="Podosokorskaya O.A."/>
            <person name="Derbikova K.S."/>
            <person name="Patrushev M.V."/>
            <person name="Toshchakov S.V."/>
        </authorList>
    </citation>
    <scope>NUCLEOTIDE SEQUENCE [LARGE SCALE GENOMIC DNA]</scope>
    <source>
        <strain evidence="9">1910b</strain>
    </source>
</reference>
<keyword evidence="5 6" id="KW-0472">Membrane</keyword>
<feature type="transmembrane region" description="Helical" evidence="6">
    <location>
        <begin position="20"/>
        <end position="41"/>
    </location>
</feature>
<proteinExistence type="predicted"/>